<proteinExistence type="predicted"/>
<dbReference type="EMBL" id="JAVXZY010000002">
    <property type="protein sequence ID" value="MDT8999240.1"/>
    <property type="molecule type" value="Genomic_DNA"/>
</dbReference>
<feature type="compositionally biased region" description="Polar residues" evidence="3">
    <location>
        <begin position="1"/>
        <end position="12"/>
    </location>
</feature>
<dbReference type="InterPro" id="IPR013819">
    <property type="entry name" value="LipOase_C"/>
</dbReference>
<dbReference type="PRINTS" id="PR00087">
    <property type="entry name" value="LIPOXYGENASE"/>
</dbReference>
<evidence type="ECO:0000313" key="6">
    <source>
        <dbReference type="Proteomes" id="UP001246372"/>
    </source>
</evidence>
<dbReference type="Gene3D" id="3.10.450.60">
    <property type="match status" value="1"/>
</dbReference>
<comment type="caution">
    <text evidence="5">The sequence shown here is derived from an EMBL/GenBank/DDBJ whole genome shotgun (WGS) entry which is preliminary data.</text>
</comment>
<evidence type="ECO:0000256" key="1">
    <source>
        <dbReference type="ARBA" id="ARBA00022723"/>
    </source>
</evidence>
<dbReference type="RefSeq" id="WP_315649730.1">
    <property type="nucleotide sequence ID" value="NZ_JAVXZY010000002.1"/>
</dbReference>
<sequence length="717" mass="80666">MQSYAATRQNPELPSLPQHDSEAVREARAFQLSLARTSYNYMQSYLEGVPLSADLPKGEEFSIGYEAKVVQVFIPLAENFKRVVVKLLERELEQDLPTAALEQVRDSYAKLVNEFSLLHPLRDQQDLDAFFKALAALPEAMKNVINIPKDVAKMATGLAQVFDEFIKNGPTAFLKSTLFDMLSTEQGRNYLLPQSLDDYEMLFDSLPKPLMLTLAQQPWMPANGEKPCEQDWFFGKLQTGGFNTTNLRGIVLERSDQPGEQTVVLAELQQKFPINDAILQSVSGDRDITLSKAARLHRLYVCDYALMDGAKANQLHGQQRYLAAPIVLFYWNPTPPAGFPPAEKGVLQPIAIQLAQRHDAETAPIFTPNDCAQANDANGLKWRVAKYFVNVVCAIQHEAIAHLGDCHLIIEPIAVAAHRQLSTQHPILKLLIPHFRFTININDSAIHSLIIPGGVVATNVGPAIESTLELLAQAHQAWRWDANSPERVFKLRGVDQLPDFPYRDDAMLLWPAIKDFVAGYLRCYYANDAAVREDSELQGWIREMVAPRYAGFKGMEGLAITGDERQPLCIDSLDYLIDIVAQIIFIAGPQHASVNYAQYPLMSYMPSVAGTIYAPPPERSTELHSPADCMRWYPPLDVSLYTFSFEYLLSGVQYDSFGYYEDNPRTPYFTDPRVQPLVADFQDRLALAEIEIRKRNRSRALPYPFLQPTQIPNSISI</sequence>
<dbReference type="PROSITE" id="PS51393">
    <property type="entry name" value="LIPOXYGENASE_3"/>
    <property type="match status" value="1"/>
</dbReference>
<feature type="region of interest" description="Disordered" evidence="3">
    <location>
        <begin position="1"/>
        <end position="21"/>
    </location>
</feature>
<evidence type="ECO:0000256" key="2">
    <source>
        <dbReference type="ARBA" id="ARBA00023002"/>
    </source>
</evidence>
<dbReference type="InterPro" id="IPR000907">
    <property type="entry name" value="LipOase"/>
</dbReference>
<protein>
    <submittedName>
        <fullName evidence="5">Lipoxygenase family protein</fullName>
    </submittedName>
</protein>
<organism evidence="5 6">
    <name type="scientific">Roseateles aquae</name>
    <dbReference type="NCBI Taxonomy" id="3077235"/>
    <lineage>
        <taxon>Bacteria</taxon>
        <taxon>Pseudomonadati</taxon>
        <taxon>Pseudomonadota</taxon>
        <taxon>Betaproteobacteria</taxon>
        <taxon>Burkholderiales</taxon>
        <taxon>Sphaerotilaceae</taxon>
        <taxon>Roseateles</taxon>
    </lineage>
</organism>
<feature type="domain" description="Lipoxygenase" evidence="4">
    <location>
        <begin position="270"/>
        <end position="717"/>
    </location>
</feature>
<dbReference type="PANTHER" id="PTHR11771">
    <property type="entry name" value="LIPOXYGENASE"/>
    <property type="match status" value="1"/>
</dbReference>
<dbReference type="InterPro" id="IPR036226">
    <property type="entry name" value="LipOase_C_sf"/>
</dbReference>
<dbReference type="Gene3D" id="1.20.245.10">
    <property type="entry name" value="Lipoxygenase-1, Domain 5"/>
    <property type="match status" value="1"/>
</dbReference>
<evidence type="ECO:0000259" key="4">
    <source>
        <dbReference type="PROSITE" id="PS51393"/>
    </source>
</evidence>
<gene>
    <name evidence="5" type="ORF">RQP53_08170</name>
</gene>
<reference evidence="5" key="1">
    <citation type="submission" date="2023-09" db="EMBL/GenBank/DDBJ databases">
        <title>Paucibacter sp. APW11 Genome sequencing and assembly.</title>
        <authorList>
            <person name="Kim I."/>
        </authorList>
    </citation>
    <scope>NUCLEOTIDE SEQUENCE</scope>
    <source>
        <strain evidence="5">APW11</strain>
    </source>
</reference>
<keyword evidence="1" id="KW-0479">Metal-binding</keyword>
<dbReference type="Proteomes" id="UP001246372">
    <property type="component" value="Unassembled WGS sequence"/>
</dbReference>
<accession>A0ABU3PAJ4</accession>
<evidence type="ECO:0000313" key="5">
    <source>
        <dbReference type="EMBL" id="MDT8999240.1"/>
    </source>
</evidence>
<dbReference type="Pfam" id="PF00305">
    <property type="entry name" value="Lipoxygenase"/>
    <property type="match status" value="1"/>
</dbReference>
<keyword evidence="6" id="KW-1185">Reference proteome</keyword>
<dbReference type="SUPFAM" id="SSF48484">
    <property type="entry name" value="Lipoxigenase"/>
    <property type="match status" value="1"/>
</dbReference>
<name>A0ABU3PAJ4_9BURK</name>
<keyword evidence="2" id="KW-0560">Oxidoreductase</keyword>
<evidence type="ECO:0000256" key="3">
    <source>
        <dbReference type="SAM" id="MobiDB-lite"/>
    </source>
</evidence>